<evidence type="ECO:0000313" key="2">
    <source>
        <dbReference type="Proteomes" id="UP000001075"/>
    </source>
</evidence>
<name>G3HA75_CRIGR</name>
<accession>G3HA75</accession>
<dbReference type="AlphaFoldDB" id="G3HA75"/>
<feature type="non-terminal residue" evidence="1">
    <location>
        <position position="1"/>
    </location>
</feature>
<dbReference type="Proteomes" id="UP000001075">
    <property type="component" value="Unassembled WGS sequence"/>
</dbReference>
<dbReference type="STRING" id="10029.G3HA75"/>
<evidence type="ECO:0000313" key="1">
    <source>
        <dbReference type="EMBL" id="EGW05821.1"/>
    </source>
</evidence>
<proteinExistence type="predicted"/>
<gene>
    <name evidence="1" type="ORF">I79_007317</name>
</gene>
<sequence>WSTNSLKMQSYRLGEFKNSIKATKEFNYYENYLQNYEVDYPDCNPIWEVSLVDLNSRLKTKMKMEYFKTKIVVMGSKAFEDDAYDEILIGDIDMKTVLSCTKYI</sequence>
<dbReference type="InParanoid" id="G3HA75"/>
<reference evidence="2" key="1">
    <citation type="journal article" date="2011" name="Nat. Biotechnol.">
        <title>The genomic sequence of the Chinese hamster ovary (CHO)-K1 cell line.</title>
        <authorList>
            <person name="Xu X."/>
            <person name="Nagarajan H."/>
            <person name="Lewis N.E."/>
            <person name="Pan S."/>
            <person name="Cai Z."/>
            <person name="Liu X."/>
            <person name="Chen W."/>
            <person name="Xie M."/>
            <person name="Wang W."/>
            <person name="Hammond S."/>
            <person name="Andersen M.R."/>
            <person name="Neff N."/>
            <person name="Passarelli B."/>
            <person name="Koh W."/>
            <person name="Fan H.C."/>
            <person name="Wang J."/>
            <person name="Gui Y."/>
            <person name="Lee K.H."/>
            <person name="Betenbaugh M.J."/>
            <person name="Quake S.R."/>
            <person name="Famili I."/>
            <person name="Palsson B.O."/>
            <person name="Wang J."/>
        </authorList>
    </citation>
    <scope>NUCLEOTIDE SEQUENCE [LARGE SCALE GENOMIC DNA]</scope>
    <source>
        <strain evidence="2">CHO K1 cell line</strain>
    </source>
</reference>
<dbReference type="EMBL" id="JH000245">
    <property type="protein sequence ID" value="EGW05821.1"/>
    <property type="molecule type" value="Genomic_DNA"/>
</dbReference>
<protein>
    <submittedName>
        <fullName evidence="1">MOSC domain-containing protein 2, mitochondrial</fullName>
    </submittedName>
</protein>
<organism evidence="1 2">
    <name type="scientific">Cricetulus griseus</name>
    <name type="common">Chinese hamster</name>
    <name type="synonym">Cricetulus barabensis griseus</name>
    <dbReference type="NCBI Taxonomy" id="10029"/>
    <lineage>
        <taxon>Eukaryota</taxon>
        <taxon>Metazoa</taxon>
        <taxon>Chordata</taxon>
        <taxon>Craniata</taxon>
        <taxon>Vertebrata</taxon>
        <taxon>Euteleostomi</taxon>
        <taxon>Mammalia</taxon>
        <taxon>Eutheria</taxon>
        <taxon>Euarchontoglires</taxon>
        <taxon>Glires</taxon>
        <taxon>Rodentia</taxon>
        <taxon>Myomorpha</taxon>
        <taxon>Muroidea</taxon>
        <taxon>Cricetidae</taxon>
        <taxon>Cricetinae</taxon>
        <taxon>Cricetulus</taxon>
    </lineage>
</organism>